<dbReference type="GO" id="GO:0005886">
    <property type="term" value="C:plasma membrane"/>
    <property type="evidence" value="ECO:0007669"/>
    <property type="project" value="UniProtKB-SubCell"/>
</dbReference>
<keyword evidence="4 7" id="KW-1133">Transmembrane helix</keyword>
<evidence type="ECO:0000313" key="10">
    <source>
        <dbReference type="Proteomes" id="UP000030664"/>
    </source>
</evidence>
<dbReference type="eggNOG" id="COG2064">
    <property type="taxonomic scope" value="Bacteria"/>
</dbReference>
<feature type="region of interest" description="Disordered" evidence="6">
    <location>
        <begin position="26"/>
        <end position="45"/>
    </location>
</feature>
<evidence type="ECO:0000313" key="9">
    <source>
        <dbReference type="EMBL" id="KHE73716.1"/>
    </source>
</evidence>
<evidence type="ECO:0000256" key="5">
    <source>
        <dbReference type="ARBA" id="ARBA00023136"/>
    </source>
</evidence>
<dbReference type="InterPro" id="IPR018076">
    <property type="entry name" value="T2SS_GspF_dom"/>
</dbReference>
<evidence type="ECO:0000256" key="6">
    <source>
        <dbReference type="SAM" id="MobiDB-lite"/>
    </source>
</evidence>
<accession>A0A0B0D6V1</accession>
<evidence type="ECO:0000256" key="1">
    <source>
        <dbReference type="ARBA" id="ARBA00004651"/>
    </source>
</evidence>
<dbReference type="PANTHER" id="PTHR35007">
    <property type="entry name" value="INTEGRAL MEMBRANE PROTEIN-RELATED"/>
    <property type="match status" value="1"/>
</dbReference>
<gene>
    <name evidence="9" type="ORF">AS25_11205</name>
</gene>
<keyword evidence="3 7" id="KW-0812">Transmembrane</keyword>
<name>A0A0B0D6V1_9MICC</name>
<feature type="transmembrane region" description="Helical" evidence="7">
    <location>
        <begin position="178"/>
        <end position="203"/>
    </location>
</feature>
<evidence type="ECO:0000259" key="8">
    <source>
        <dbReference type="Pfam" id="PF00482"/>
    </source>
</evidence>
<comment type="subcellular location">
    <subcellularLocation>
        <location evidence="1">Cell membrane</location>
        <topology evidence="1">Multi-pass membrane protein</topology>
    </subcellularLocation>
</comment>
<evidence type="ECO:0000256" key="7">
    <source>
        <dbReference type="SAM" id="Phobius"/>
    </source>
</evidence>
<sequence>MIGALMAGALAGCGVLLWLSPGPQLGTPRGRRRSPRDPAAHRPAPGAVRDVLAGVPGAKSAVIPALPAAALVELTACQLETGLPLAEAVSVLADSCSGAAHPQLGRVAAALRLGLPWDAAWPPDGELSRDMRDFRDALEFTATSATASASVLRGQAELVRRAHYRRAERAAEALAVKLVLPLGLCFLPAFMCWGVVPVLMSLLPRVFGS</sequence>
<comment type="caution">
    <text evidence="9">The sequence shown here is derived from an EMBL/GenBank/DDBJ whole genome shotgun (WGS) entry which is preliminary data.</text>
</comment>
<dbReference type="PANTHER" id="PTHR35007:SF3">
    <property type="entry name" value="POSSIBLE CONSERVED ALANINE RICH MEMBRANE PROTEIN"/>
    <property type="match status" value="1"/>
</dbReference>
<evidence type="ECO:0000256" key="3">
    <source>
        <dbReference type="ARBA" id="ARBA00022692"/>
    </source>
</evidence>
<reference evidence="9 10" key="1">
    <citation type="submission" date="2014-09" db="EMBL/GenBank/DDBJ databases">
        <title>High-quality draft genome sequence of Kocuria marina SO9-6, an actinobacterium isolated from a copper mine.</title>
        <authorList>
            <person name="Castro D.B."/>
            <person name="Pereira L.B."/>
            <person name="Silva M.V."/>
            <person name="Silva B.P."/>
            <person name="Zanardi B.R."/>
            <person name="Carlos C."/>
            <person name="Belgini D.R."/>
            <person name="Limache E.G."/>
            <person name="Lacerda G.V."/>
            <person name="Nery M.B."/>
            <person name="Gomes M.B."/>
            <person name="Souza S."/>
            <person name="Silva T.M."/>
            <person name="Rodrigues V.D."/>
            <person name="Paulino L.C."/>
            <person name="Vicentini R."/>
            <person name="Ferraz L.F."/>
            <person name="Ottoboni L.M."/>
        </authorList>
    </citation>
    <scope>NUCLEOTIDE SEQUENCE [LARGE SCALE GENOMIC DNA]</scope>
    <source>
        <strain evidence="9 10">SO9-6</strain>
    </source>
</reference>
<dbReference type="Pfam" id="PF00482">
    <property type="entry name" value="T2SSF"/>
    <property type="match status" value="1"/>
</dbReference>
<evidence type="ECO:0000256" key="2">
    <source>
        <dbReference type="ARBA" id="ARBA00022475"/>
    </source>
</evidence>
<dbReference type="AlphaFoldDB" id="A0A0B0D6V1"/>
<evidence type="ECO:0000256" key="4">
    <source>
        <dbReference type="ARBA" id="ARBA00022989"/>
    </source>
</evidence>
<proteinExistence type="predicted"/>
<dbReference type="STRING" id="223184.AS25_11205"/>
<keyword evidence="5 7" id="KW-0472">Membrane</keyword>
<organism evidence="9 10">
    <name type="scientific">Kocuria marina</name>
    <dbReference type="NCBI Taxonomy" id="223184"/>
    <lineage>
        <taxon>Bacteria</taxon>
        <taxon>Bacillati</taxon>
        <taxon>Actinomycetota</taxon>
        <taxon>Actinomycetes</taxon>
        <taxon>Micrococcales</taxon>
        <taxon>Micrococcaceae</taxon>
        <taxon>Kocuria</taxon>
    </lineage>
</organism>
<protein>
    <submittedName>
        <fullName evidence="9">Type II secretion system protein</fullName>
    </submittedName>
</protein>
<keyword evidence="2" id="KW-1003">Cell membrane</keyword>
<dbReference type="EMBL" id="JROM01000048">
    <property type="protein sequence ID" value="KHE73716.1"/>
    <property type="molecule type" value="Genomic_DNA"/>
</dbReference>
<dbReference type="Proteomes" id="UP000030664">
    <property type="component" value="Unassembled WGS sequence"/>
</dbReference>
<feature type="domain" description="Type II secretion system protein GspF" evidence="8">
    <location>
        <begin position="76"/>
        <end position="193"/>
    </location>
</feature>
<dbReference type="RefSeq" id="WP_035965147.1">
    <property type="nucleotide sequence ID" value="NZ_JROM01000048.1"/>
</dbReference>